<dbReference type="Pfam" id="PF01097">
    <property type="entry name" value="Defensin_2"/>
    <property type="match status" value="1"/>
</dbReference>
<sequence length="74" mass="8266">MRSLLPVSLLIAFSLISICTYSTLAKTETLKKTPCDYEFMSTKIVAPNHKGCREHCKSQGHNGGHCTYRNCICN</sequence>
<evidence type="ECO:0000313" key="4">
    <source>
        <dbReference type="EMBL" id="ATU82750.1"/>
    </source>
</evidence>
<dbReference type="SUPFAM" id="SSF57095">
    <property type="entry name" value="Scorpion toxin-like"/>
    <property type="match status" value="1"/>
</dbReference>
<accession>A0A2K8JRT4</accession>
<feature type="chain" id="PRO_5014966113" evidence="2">
    <location>
        <begin position="26"/>
        <end position="74"/>
    </location>
</feature>
<dbReference type="Gene3D" id="3.30.30.10">
    <property type="entry name" value="Knottin, scorpion toxin-like"/>
    <property type="match status" value="1"/>
</dbReference>
<proteinExistence type="evidence at transcript level"/>
<evidence type="ECO:0000256" key="2">
    <source>
        <dbReference type="SAM" id="SignalP"/>
    </source>
</evidence>
<evidence type="ECO:0000259" key="3">
    <source>
        <dbReference type="Pfam" id="PF01097"/>
    </source>
</evidence>
<dbReference type="AlphaFoldDB" id="A0A2K8JRT4"/>
<dbReference type="InterPro" id="IPR036574">
    <property type="entry name" value="Scorpion_toxin-like_sf"/>
</dbReference>
<evidence type="ECO:0000256" key="1">
    <source>
        <dbReference type="ARBA" id="ARBA00023157"/>
    </source>
</evidence>
<keyword evidence="1" id="KW-1015">Disulfide bond</keyword>
<name>A0A2K8JRT4_PRIPG</name>
<protein>
    <submittedName>
        <fullName evidence="4">Secreted Defensin-like peptide</fullName>
    </submittedName>
</protein>
<dbReference type="EMBL" id="KY030999">
    <property type="protein sequence ID" value="ATU82750.1"/>
    <property type="molecule type" value="mRNA"/>
</dbReference>
<feature type="domain" description="Invertebrate defensins family profile" evidence="3">
    <location>
        <begin position="45"/>
        <end position="73"/>
    </location>
</feature>
<dbReference type="GO" id="GO:0051707">
    <property type="term" value="P:response to other organism"/>
    <property type="evidence" value="ECO:0007669"/>
    <property type="project" value="UniProtKB-ARBA"/>
</dbReference>
<organism evidence="4">
    <name type="scientific">Pristhesancus plagipennis</name>
    <name type="common">Common assassin bug</name>
    <dbReference type="NCBI Taxonomy" id="1955184"/>
    <lineage>
        <taxon>Eukaryota</taxon>
        <taxon>Metazoa</taxon>
        <taxon>Ecdysozoa</taxon>
        <taxon>Arthropoda</taxon>
        <taxon>Hexapoda</taxon>
        <taxon>Insecta</taxon>
        <taxon>Pterygota</taxon>
        <taxon>Neoptera</taxon>
        <taxon>Paraneoptera</taxon>
        <taxon>Hemiptera</taxon>
        <taxon>Heteroptera</taxon>
        <taxon>Panheteroptera</taxon>
        <taxon>Cimicomorpha</taxon>
        <taxon>Reduviidae</taxon>
        <taxon>Harpactorinae</taxon>
        <taxon>Harpactorini</taxon>
        <taxon>Pristhesancus</taxon>
    </lineage>
</organism>
<dbReference type="GO" id="GO:0006952">
    <property type="term" value="P:defense response"/>
    <property type="evidence" value="ECO:0007669"/>
    <property type="project" value="InterPro"/>
</dbReference>
<feature type="signal peptide" evidence="2">
    <location>
        <begin position="1"/>
        <end position="25"/>
    </location>
</feature>
<reference evidence="4" key="1">
    <citation type="submission" date="2016-10" db="EMBL/GenBank/DDBJ databases">
        <title>The assassin bug Pristhesancus plagipennis produces two different types of venom.</title>
        <authorList>
            <person name="Walker A.A."/>
            <person name="Herzig V."/>
            <person name="Jin J."/>
            <person name="Fry B.G."/>
            <person name="King G.F."/>
        </authorList>
    </citation>
    <scope>NUCLEOTIDE SEQUENCE</scope>
    <source>
        <tissue evidence="4">Venom/labial glands</tissue>
    </source>
</reference>
<dbReference type="InterPro" id="IPR001542">
    <property type="entry name" value="Defensin_invertebrate/fungal"/>
</dbReference>
<keyword evidence="2" id="KW-0732">Signal</keyword>